<evidence type="ECO:0000256" key="3">
    <source>
        <dbReference type="ARBA" id="ARBA00022630"/>
    </source>
</evidence>
<dbReference type="EC" id="1.1.5.3" evidence="7"/>
<dbReference type="GO" id="GO:0004368">
    <property type="term" value="F:glycerol-3-phosphate dehydrogenase (quinone) activity"/>
    <property type="evidence" value="ECO:0007669"/>
    <property type="project" value="UniProtKB-EC"/>
</dbReference>
<dbReference type="Pfam" id="PF16901">
    <property type="entry name" value="DAO_C"/>
    <property type="match status" value="1"/>
</dbReference>
<evidence type="ECO:0000256" key="7">
    <source>
        <dbReference type="RuleBase" id="RU361217"/>
    </source>
</evidence>
<evidence type="ECO:0000313" key="11">
    <source>
        <dbReference type="Proteomes" id="UP000627369"/>
    </source>
</evidence>
<evidence type="ECO:0000256" key="1">
    <source>
        <dbReference type="ARBA" id="ARBA00001974"/>
    </source>
</evidence>
<evidence type="ECO:0000256" key="2">
    <source>
        <dbReference type="ARBA" id="ARBA00007330"/>
    </source>
</evidence>
<evidence type="ECO:0000259" key="9">
    <source>
        <dbReference type="Pfam" id="PF16901"/>
    </source>
</evidence>
<sequence>MQSTALTARRRERELDELASETVDLLVVGGGVTGTGVALDAAARGLSVALVEARDLAWGTSRWSSKLAHGGLRYLATGDVGVARESARERHVLMTRTAPHLVRALPQVLPLTPGVGRRKSITVSIGLGLGDLLRRDAGTSSLVLPAPRLARAGEAARLAPAVSREHLHGAWIAHDGQLVDDARLVVALARTAAGRGAKILTRVRATELRADGATLEDALTGAGLTVRARVVVNATGVWAGTVDPSVRLRPSRGTHVVVPAARLGDPAGALMVPVPGAGSRYVFALPAQLGRVVIGLTDEEAPGPVPDVPVPTQPEIDFLLRTVSLVLDRPLLPEDVVGAFAGLRPLVDSVGAGARGVTSDVSRRHLVNVSTSTGAVNVLGGKLTTYRAMAEDAVDLAVKHAGLTAGPCWTADLPLVGAPPLLGAPSTSGGPLAARYGTEAAQVLAAATLPGAASAVGQGIENTGHLDITRAEIEWAVTHEGALDADDVLDRRTRIGLVPADRAAVGAVVEELVGEVLGETGRTSTY</sequence>
<feature type="domain" description="FAD dependent oxidoreductase" evidence="8">
    <location>
        <begin position="24"/>
        <end position="386"/>
    </location>
</feature>
<dbReference type="InterPro" id="IPR038299">
    <property type="entry name" value="DAO_C_sf"/>
</dbReference>
<dbReference type="Proteomes" id="UP000627369">
    <property type="component" value="Unassembled WGS sequence"/>
</dbReference>
<dbReference type="GO" id="GO:0006071">
    <property type="term" value="P:glycerol metabolic process"/>
    <property type="evidence" value="ECO:0007669"/>
    <property type="project" value="UniProtKB-KW"/>
</dbReference>
<evidence type="ECO:0000313" key="10">
    <source>
        <dbReference type="EMBL" id="GHH67496.1"/>
    </source>
</evidence>
<dbReference type="PROSITE" id="PS00977">
    <property type="entry name" value="FAD_G3PDH_1"/>
    <property type="match status" value="1"/>
</dbReference>
<dbReference type="GO" id="GO:0009331">
    <property type="term" value="C:glycerol-3-phosphate dehydrogenase (FAD) complex"/>
    <property type="evidence" value="ECO:0007669"/>
    <property type="project" value="UniProtKB-UniRule"/>
</dbReference>
<dbReference type="PRINTS" id="PR01001">
    <property type="entry name" value="FADG3PDH"/>
</dbReference>
<evidence type="ECO:0000259" key="8">
    <source>
        <dbReference type="Pfam" id="PF01266"/>
    </source>
</evidence>
<dbReference type="SUPFAM" id="SSF51905">
    <property type="entry name" value="FAD/NAD(P)-binding domain"/>
    <property type="match status" value="1"/>
</dbReference>
<dbReference type="GO" id="GO:0046168">
    <property type="term" value="P:glycerol-3-phosphate catabolic process"/>
    <property type="evidence" value="ECO:0007669"/>
    <property type="project" value="TreeGrafter"/>
</dbReference>
<dbReference type="Gene3D" id="3.50.50.60">
    <property type="entry name" value="FAD/NAD(P)-binding domain"/>
    <property type="match status" value="1"/>
</dbReference>
<protein>
    <recommendedName>
        <fullName evidence="7">Glycerol-3-phosphate dehydrogenase</fullName>
        <ecNumber evidence="7">1.1.5.3</ecNumber>
    </recommendedName>
</protein>
<evidence type="ECO:0000256" key="6">
    <source>
        <dbReference type="ARBA" id="ARBA00023002"/>
    </source>
</evidence>
<dbReference type="Pfam" id="PF01266">
    <property type="entry name" value="DAO"/>
    <property type="match status" value="1"/>
</dbReference>
<reference evidence="10" key="2">
    <citation type="submission" date="2020-09" db="EMBL/GenBank/DDBJ databases">
        <authorList>
            <person name="Sun Q."/>
            <person name="Zhou Y."/>
        </authorList>
    </citation>
    <scope>NUCLEOTIDE SEQUENCE</scope>
    <source>
        <strain evidence="10">CGMCC 4.7398</strain>
    </source>
</reference>
<comment type="similarity">
    <text evidence="2 7">Belongs to the FAD-dependent glycerol-3-phosphate dehydrogenase family.</text>
</comment>
<dbReference type="InterPro" id="IPR036188">
    <property type="entry name" value="FAD/NAD-bd_sf"/>
</dbReference>
<reference evidence="10" key="1">
    <citation type="journal article" date="2014" name="Int. J. Syst. Evol. Microbiol.">
        <title>Complete genome sequence of Corynebacterium casei LMG S-19264T (=DSM 44701T), isolated from a smear-ripened cheese.</title>
        <authorList>
            <consortium name="US DOE Joint Genome Institute (JGI-PGF)"/>
            <person name="Walter F."/>
            <person name="Albersmeier A."/>
            <person name="Kalinowski J."/>
            <person name="Ruckert C."/>
        </authorList>
    </citation>
    <scope>NUCLEOTIDE SEQUENCE</scope>
    <source>
        <strain evidence="10">CGMCC 4.7398</strain>
    </source>
</reference>
<accession>A0A919FL27</accession>
<dbReference type="PROSITE" id="PS00978">
    <property type="entry name" value="FAD_G3PDH_2"/>
    <property type="match status" value="1"/>
</dbReference>
<evidence type="ECO:0000256" key="5">
    <source>
        <dbReference type="ARBA" id="ARBA00022827"/>
    </source>
</evidence>
<name>A0A919FL27_9MICO</name>
<dbReference type="PANTHER" id="PTHR11985:SF35">
    <property type="entry name" value="ANAEROBIC GLYCEROL-3-PHOSPHATE DEHYDROGENASE SUBUNIT A"/>
    <property type="match status" value="1"/>
</dbReference>
<keyword evidence="5" id="KW-0274">FAD</keyword>
<dbReference type="InterPro" id="IPR006076">
    <property type="entry name" value="FAD-dep_OxRdtase"/>
</dbReference>
<keyword evidence="4" id="KW-0319">Glycerol metabolism</keyword>
<evidence type="ECO:0000256" key="4">
    <source>
        <dbReference type="ARBA" id="ARBA00022798"/>
    </source>
</evidence>
<dbReference type="PANTHER" id="PTHR11985">
    <property type="entry name" value="GLYCEROL-3-PHOSPHATE DEHYDROGENASE"/>
    <property type="match status" value="1"/>
</dbReference>
<dbReference type="EMBL" id="BNAS01000001">
    <property type="protein sequence ID" value="GHH67496.1"/>
    <property type="molecule type" value="Genomic_DNA"/>
</dbReference>
<dbReference type="AlphaFoldDB" id="A0A919FL27"/>
<comment type="caution">
    <text evidence="10">The sequence shown here is derived from an EMBL/GenBank/DDBJ whole genome shotgun (WGS) entry which is preliminary data.</text>
</comment>
<comment type="cofactor">
    <cofactor evidence="1 7">
        <name>FAD</name>
        <dbReference type="ChEBI" id="CHEBI:57692"/>
    </cofactor>
</comment>
<comment type="catalytic activity">
    <reaction evidence="7">
        <text>a quinone + sn-glycerol 3-phosphate = dihydroxyacetone phosphate + a quinol</text>
        <dbReference type="Rhea" id="RHEA:18977"/>
        <dbReference type="ChEBI" id="CHEBI:24646"/>
        <dbReference type="ChEBI" id="CHEBI:57597"/>
        <dbReference type="ChEBI" id="CHEBI:57642"/>
        <dbReference type="ChEBI" id="CHEBI:132124"/>
        <dbReference type="EC" id="1.1.5.3"/>
    </reaction>
</comment>
<keyword evidence="6 7" id="KW-0560">Oxidoreductase</keyword>
<gene>
    <name evidence="10" type="primary">glpD1</name>
    <name evidence="10" type="ORF">GCM10017772_09310</name>
</gene>
<dbReference type="Gene3D" id="1.10.8.870">
    <property type="entry name" value="Alpha-glycerophosphate oxidase, cap domain"/>
    <property type="match status" value="1"/>
</dbReference>
<dbReference type="Gene3D" id="3.30.9.10">
    <property type="entry name" value="D-Amino Acid Oxidase, subunit A, domain 2"/>
    <property type="match status" value="1"/>
</dbReference>
<organism evidence="10 11">
    <name type="scientific">Promicromonospora soli</name>
    <dbReference type="NCBI Taxonomy" id="2035533"/>
    <lineage>
        <taxon>Bacteria</taxon>
        <taxon>Bacillati</taxon>
        <taxon>Actinomycetota</taxon>
        <taxon>Actinomycetes</taxon>
        <taxon>Micrococcales</taxon>
        <taxon>Promicromonosporaceae</taxon>
        <taxon>Promicromonospora</taxon>
    </lineage>
</organism>
<proteinExistence type="inferred from homology"/>
<keyword evidence="3 7" id="KW-0285">Flavoprotein</keyword>
<keyword evidence="11" id="KW-1185">Reference proteome</keyword>
<dbReference type="InterPro" id="IPR000447">
    <property type="entry name" value="G3P_DH_FAD-dep"/>
</dbReference>
<dbReference type="RefSeq" id="WP_189668051.1">
    <property type="nucleotide sequence ID" value="NZ_BNAS01000001.1"/>
</dbReference>
<feature type="domain" description="Alpha-glycerophosphate oxidase C-terminal" evidence="9">
    <location>
        <begin position="408"/>
        <end position="509"/>
    </location>
</feature>
<dbReference type="InterPro" id="IPR031656">
    <property type="entry name" value="DAO_C"/>
</dbReference>